<feature type="chain" id="PRO_5029542120" evidence="5">
    <location>
        <begin position="25"/>
        <end position="233"/>
    </location>
</feature>
<keyword evidence="2" id="KW-1015">Disulfide bond</keyword>
<keyword evidence="4" id="KW-1133">Transmembrane helix</keyword>
<dbReference type="SUPFAM" id="SSF48726">
    <property type="entry name" value="Immunoglobulin"/>
    <property type="match status" value="1"/>
</dbReference>
<feature type="domain" description="Ig-like" evidence="6">
    <location>
        <begin position="11"/>
        <end position="125"/>
    </location>
</feature>
<dbReference type="Proteomes" id="UP000527355">
    <property type="component" value="Unassembled WGS sequence"/>
</dbReference>
<protein>
    <submittedName>
        <fullName evidence="7">Triggering receptor expressed on myeloid cells like 4</fullName>
    </submittedName>
</protein>
<dbReference type="AlphaFoldDB" id="A0A7J7WYJ4"/>
<dbReference type="CDD" id="cd05716">
    <property type="entry name" value="IgV_pIgR_like"/>
    <property type="match status" value="1"/>
</dbReference>
<evidence type="ECO:0000256" key="4">
    <source>
        <dbReference type="SAM" id="Phobius"/>
    </source>
</evidence>
<dbReference type="InterPro" id="IPR036179">
    <property type="entry name" value="Ig-like_dom_sf"/>
</dbReference>
<dbReference type="InterPro" id="IPR013783">
    <property type="entry name" value="Ig-like_fold"/>
</dbReference>
<gene>
    <name evidence="7" type="ORF">mMyoMyo1_019714</name>
</gene>
<dbReference type="EMBL" id="JABWUV010000007">
    <property type="protein sequence ID" value="KAF6342296.1"/>
    <property type="molecule type" value="Genomic_DNA"/>
</dbReference>
<evidence type="ECO:0000313" key="8">
    <source>
        <dbReference type="Proteomes" id="UP000527355"/>
    </source>
</evidence>
<keyword evidence="3" id="KW-0393">Immunoglobulin domain</keyword>
<dbReference type="GO" id="GO:0009986">
    <property type="term" value="C:cell surface"/>
    <property type="evidence" value="ECO:0007669"/>
    <property type="project" value="TreeGrafter"/>
</dbReference>
<keyword evidence="4" id="KW-0812">Transmembrane</keyword>
<reference evidence="7 8" key="1">
    <citation type="journal article" date="2020" name="Nature">
        <title>Six reference-quality genomes reveal evolution of bat adaptations.</title>
        <authorList>
            <person name="Jebb D."/>
            <person name="Huang Z."/>
            <person name="Pippel M."/>
            <person name="Hughes G.M."/>
            <person name="Lavrichenko K."/>
            <person name="Devanna P."/>
            <person name="Winkler S."/>
            <person name="Jermiin L.S."/>
            <person name="Skirmuntt E.C."/>
            <person name="Katzourakis A."/>
            <person name="Burkitt-Gray L."/>
            <person name="Ray D.A."/>
            <person name="Sullivan K.A.M."/>
            <person name="Roscito J.G."/>
            <person name="Kirilenko B.M."/>
            <person name="Davalos L.M."/>
            <person name="Corthals A.P."/>
            <person name="Power M.L."/>
            <person name="Jones G."/>
            <person name="Ransome R.D."/>
            <person name="Dechmann D.K.N."/>
            <person name="Locatelli A.G."/>
            <person name="Puechmaille S.J."/>
            <person name="Fedrigo O."/>
            <person name="Jarvis E.D."/>
            <person name="Hiller M."/>
            <person name="Vernes S.C."/>
            <person name="Myers E.W."/>
            <person name="Teeling E.C."/>
        </authorList>
    </citation>
    <scope>NUCLEOTIDE SEQUENCE [LARGE SCALE GENOMIC DNA]</scope>
    <source>
        <strain evidence="7">MMyoMyo1</strain>
        <tissue evidence="7">Flight muscle</tissue>
    </source>
</reference>
<evidence type="ECO:0000259" key="6">
    <source>
        <dbReference type="PROSITE" id="PS50835"/>
    </source>
</evidence>
<dbReference type="FunFam" id="2.60.40.10:FF:000370">
    <property type="entry name" value="CMRF35-like molecule 1"/>
    <property type="match status" value="1"/>
</dbReference>
<dbReference type="InterPro" id="IPR007110">
    <property type="entry name" value="Ig-like_dom"/>
</dbReference>
<feature type="signal peptide" evidence="5">
    <location>
        <begin position="1"/>
        <end position="24"/>
    </location>
</feature>
<evidence type="ECO:0000256" key="2">
    <source>
        <dbReference type="ARBA" id="ARBA00023157"/>
    </source>
</evidence>
<proteinExistence type="predicted"/>
<keyword evidence="1 5" id="KW-0732">Signal</keyword>
<dbReference type="PANTHER" id="PTHR16423">
    <property type="entry name" value="TREM-LIKE TRANSCRIPT PROTEIN"/>
    <property type="match status" value="1"/>
</dbReference>
<name>A0A7J7WYJ4_MYOMY</name>
<dbReference type="PROSITE" id="PS50835">
    <property type="entry name" value="IG_LIKE"/>
    <property type="match status" value="1"/>
</dbReference>
<dbReference type="GO" id="GO:0038023">
    <property type="term" value="F:signaling receptor activity"/>
    <property type="evidence" value="ECO:0007669"/>
    <property type="project" value="TreeGrafter"/>
</dbReference>
<keyword evidence="7" id="KW-0675">Receptor</keyword>
<keyword evidence="8" id="KW-1185">Reference proteome</keyword>
<sequence length="233" mass="24948">MAWGAPCLLLPPVLLVFLASGSQGQQVVPEELRDMAGQTLSVRCQYSPTGGSYRQKTWCRQISPNRCTRLVTSSEPRTAVTQDSRYTIWDVPDAGFFNISTAQLTERDSGFYWCGPYNSSENTIAVLRNISLLVSPAPTPSPVGTTTWPLERTVLITSPGGTSGPPSLNGSELRKSSSPLASGWAACSVLVAVLCGLFMAKGLVLSILFVLLSFRRWAQGSRGHGGDSSDGGF</sequence>
<dbReference type="GO" id="GO:0034157">
    <property type="term" value="P:positive regulation of toll-like receptor 7 signaling pathway"/>
    <property type="evidence" value="ECO:0007669"/>
    <property type="project" value="TreeGrafter"/>
</dbReference>
<keyword evidence="4" id="KW-0472">Membrane</keyword>
<dbReference type="InterPro" id="IPR013106">
    <property type="entry name" value="Ig_V-set"/>
</dbReference>
<comment type="caution">
    <text evidence="7">The sequence shown here is derived from an EMBL/GenBank/DDBJ whole genome shotgun (WGS) entry which is preliminary data.</text>
</comment>
<accession>A0A7J7WYJ4</accession>
<dbReference type="PANTHER" id="PTHR16423:SF9">
    <property type="entry name" value="TREM-LIKE TRANSCRIPT 4 PROTEIN"/>
    <property type="match status" value="1"/>
</dbReference>
<dbReference type="Gene3D" id="2.60.40.10">
    <property type="entry name" value="Immunoglobulins"/>
    <property type="match status" value="1"/>
</dbReference>
<evidence type="ECO:0000256" key="3">
    <source>
        <dbReference type="ARBA" id="ARBA00023319"/>
    </source>
</evidence>
<dbReference type="InterPro" id="IPR052314">
    <property type="entry name" value="Immune_rcpt_domain"/>
</dbReference>
<evidence type="ECO:0000313" key="7">
    <source>
        <dbReference type="EMBL" id="KAF6342296.1"/>
    </source>
</evidence>
<dbReference type="Pfam" id="PF07686">
    <property type="entry name" value="V-set"/>
    <property type="match status" value="1"/>
</dbReference>
<organism evidence="7 8">
    <name type="scientific">Myotis myotis</name>
    <name type="common">Greater mouse-eared bat</name>
    <name type="synonym">Vespertilio myotis</name>
    <dbReference type="NCBI Taxonomy" id="51298"/>
    <lineage>
        <taxon>Eukaryota</taxon>
        <taxon>Metazoa</taxon>
        <taxon>Chordata</taxon>
        <taxon>Craniata</taxon>
        <taxon>Vertebrata</taxon>
        <taxon>Euteleostomi</taxon>
        <taxon>Mammalia</taxon>
        <taxon>Eutheria</taxon>
        <taxon>Laurasiatheria</taxon>
        <taxon>Chiroptera</taxon>
        <taxon>Yangochiroptera</taxon>
        <taxon>Vespertilionidae</taxon>
        <taxon>Myotis</taxon>
    </lineage>
</organism>
<dbReference type="VEuPathDB" id="HostDB:GeneID_118660769"/>
<feature type="transmembrane region" description="Helical" evidence="4">
    <location>
        <begin position="183"/>
        <end position="212"/>
    </location>
</feature>
<evidence type="ECO:0000256" key="1">
    <source>
        <dbReference type="ARBA" id="ARBA00022729"/>
    </source>
</evidence>
<evidence type="ECO:0000256" key="5">
    <source>
        <dbReference type="SAM" id="SignalP"/>
    </source>
</evidence>